<organism evidence="5 6">
    <name type="scientific">Aquincola agrisoli</name>
    <dbReference type="NCBI Taxonomy" id="3119538"/>
    <lineage>
        <taxon>Bacteria</taxon>
        <taxon>Pseudomonadati</taxon>
        <taxon>Pseudomonadota</taxon>
        <taxon>Betaproteobacteria</taxon>
        <taxon>Burkholderiales</taxon>
        <taxon>Sphaerotilaceae</taxon>
        <taxon>Aquincola</taxon>
    </lineage>
</organism>
<evidence type="ECO:0000259" key="4">
    <source>
        <dbReference type="PROSITE" id="PS50937"/>
    </source>
</evidence>
<feature type="domain" description="HTH merR-type" evidence="4">
    <location>
        <begin position="13"/>
        <end position="80"/>
    </location>
</feature>
<dbReference type="Gene3D" id="1.10.1660.10">
    <property type="match status" value="1"/>
</dbReference>
<comment type="caution">
    <text evidence="5">The sequence shown here is derived from an EMBL/GenBank/DDBJ whole genome shotgun (WGS) entry which is preliminary data.</text>
</comment>
<feature type="region of interest" description="Disordered" evidence="3">
    <location>
        <begin position="132"/>
        <end position="152"/>
    </location>
</feature>
<dbReference type="GO" id="GO:0003700">
    <property type="term" value="F:DNA-binding transcription factor activity"/>
    <property type="evidence" value="ECO:0007669"/>
    <property type="project" value="InterPro"/>
</dbReference>
<dbReference type="InterPro" id="IPR047057">
    <property type="entry name" value="MerR_fam"/>
</dbReference>
<dbReference type="PROSITE" id="PS50937">
    <property type="entry name" value="HTH_MERR_2"/>
    <property type="match status" value="1"/>
</dbReference>
<name>A0AAW9Q4V1_9BURK</name>
<dbReference type="PANTHER" id="PTHR30204:SF58">
    <property type="entry name" value="HTH-TYPE TRANSCRIPTIONAL REGULATOR YFMP"/>
    <property type="match status" value="1"/>
</dbReference>
<dbReference type="GO" id="GO:0003677">
    <property type="term" value="F:DNA binding"/>
    <property type="evidence" value="ECO:0007669"/>
    <property type="project" value="UniProtKB-KW"/>
</dbReference>
<dbReference type="SMART" id="SM00422">
    <property type="entry name" value="HTH_MERR"/>
    <property type="match status" value="1"/>
</dbReference>
<evidence type="ECO:0000313" key="5">
    <source>
        <dbReference type="EMBL" id="MEF7614304.1"/>
    </source>
</evidence>
<dbReference type="PANTHER" id="PTHR30204">
    <property type="entry name" value="REDOX-CYCLING DRUG-SENSING TRANSCRIPTIONAL ACTIVATOR SOXR"/>
    <property type="match status" value="1"/>
</dbReference>
<dbReference type="AlphaFoldDB" id="A0AAW9Q4V1"/>
<keyword evidence="2" id="KW-0175">Coiled coil</keyword>
<evidence type="ECO:0000313" key="6">
    <source>
        <dbReference type="Proteomes" id="UP001336250"/>
    </source>
</evidence>
<dbReference type="InterPro" id="IPR000551">
    <property type="entry name" value="MerR-type_HTH_dom"/>
</dbReference>
<dbReference type="Proteomes" id="UP001336250">
    <property type="component" value="Unassembled WGS sequence"/>
</dbReference>
<evidence type="ECO:0000256" key="1">
    <source>
        <dbReference type="ARBA" id="ARBA00023125"/>
    </source>
</evidence>
<evidence type="ECO:0000256" key="3">
    <source>
        <dbReference type="SAM" id="MobiDB-lite"/>
    </source>
</evidence>
<proteinExistence type="predicted"/>
<reference evidence="5 6" key="1">
    <citation type="submission" date="2024-02" db="EMBL/GenBank/DDBJ databases">
        <title>Genome sequence of Aquincola sp. MAHUQ-54.</title>
        <authorList>
            <person name="Huq M.A."/>
        </authorList>
    </citation>
    <scope>NUCLEOTIDE SEQUENCE [LARGE SCALE GENOMIC DNA]</scope>
    <source>
        <strain evidence="5 6">MAHUQ-54</strain>
    </source>
</reference>
<dbReference type="RefSeq" id="WP_332289272.1">
    <property type="nucleotide sequence ID" value="NZ_JAZIBG010000024.1"/>
</dbReference>
<sequence length="152" mass="17353">MPAAQRPTPEGKTFSITELSQEFDVTPRAIRFYEDKGLLEPARRGQARVYTHRDRTRLKLTLRGKRLGLSLSEVKQLVDMYESPSDTTQQLETFLGMLASHRRQLERQLEDLQVTLAEIEQHEARCRHLLAAPPPPRRRRAAGPKAAAKDIA</sequence>
<dbReference type="Pfam" id="PF13411">
    <property type="entry name" value="MerR_1"/>
    <property type="match status" value="1"/>
</dbReference>
<dbReference type="SUPFAM" id="SSF46955">
    <property type="entry name" value="Putative DNA-binding domain"/>
    <property type="match status" value="1"/>
</dbReference>
<keyword evidence="6" id="KW-1185">Reference proteome</keyword>
<protein>
    <submittedName>
        <fullName evidence="5">MerR family DNA-binding transcriptional regulator</fullName>
    </submittedName>
</protein>
<accession>A0AAW9Q4V1</accession>
<dbReference type="InterPro" id="IPR009061">
    <property type="entry name" value="DNA-bd_dom_put_sf"/>
</dbReference>
<feature type="coiled-coil region" evidence="2">
    <location>
        <begin position="98"/>
        <end position="125"/>
    </location>
</feature>
<gene>
    <name evidence="5" type="ORF">V4F39_10325</name>
</gene>
<dbReference type="CDD" id="cd04776">
    <property type="entry name" value="HTH_GnyR"/>
    <property type="match status" value="1"/>
</dbReference>
<dbReference type="EMBL" id="JAZIBG010000024">
    <property type="protein sequence ID" value="MEF7614304.1"/>
    <property type="molecule type" value="Genomic_DNA"/>
</dbReference>
<evidence type="ECO:0000256" key="2">
    <source>
        <dbReference type="SAM" id="Coils"/>
    </source>
</evidence>
<keyword evidence="1 5" id="KW-0238">DNA-binding</keyword>